<evidence type="ECO:0000256" key="6">
    <source>
        <dbReference type="ARBA" id="ARBA00035197"/>
    </source>
</evidence>
<dbReference type="AlphaFoldDB" id="A0A0R2DCG6"/>
<evidence type="ECO:0000256" key="2">
    <source>
        <dbReference type="ARBA" id="ARBA00022730"/>
    </source>
</evidence>
<dbReference type="Gene3D" id="3.30.420.100">
    <property type="match status" value="1"/>
</dbReference>
<dbReference type="PATRIC" id="fig|1423796.3.peg.1267"/>
<evidence type="ECO:0000256" key="5">
    <source>
        <dbReference type="ARBA" id="ARBA00023274"/>
    </source>
</evidence>
<proteinExistence type="inferred from homology"/>
<dbReference type="CDD" id="cd00432">
    <property type="entry name" value="Ribosomal_L18_L5e"/>
    <property type="match status" value="1"/>
</dbReference>
<evidence type="ECO:0000256" key="3">
    <source>
        <dbReference type="ARBA" id="ARBA00022884"/>
    </source>
</evidence>
<keyword evidence="4 7" id="KW-0689">Ribosomal protein</keyword>
<dbReference type="PANTHER" id="PTHR12899:SF3">
    <property type="entry name" value="LARGE RIBOSOMAL SUBUNIT PROTEIN UL18M"/>
    <property type="match status" value="1"/>
</dbReference>
<comment type="subunit">
    <text evidence="7">Part of the 50S ribosomal subunit; part of the 5S rRNA/L5/L18/L25 subcomplex. Contacts the 5S and 23S rRNAs.</text>
</comment>
<dbReference type="EMBL" id="AYYI01000032">
    <property type="protein sequence ID" value="KRM98518.1"/>
    <property type="molecule type" value="Genomic_DNA"/>
</dbReference>
<keyword evidence="9" id="KW-1185">Reference proteome</keyword>
<comment type="caution">
    <text evidence="8">The sequence shown here is derived from an EMBL/GenBank/DDBJ whole genome shotgun (WGS) entry which is preliminary data.</text>
</comment>
<evidence type="ECO:0000313" key="8">
    <source>
        <dbReference type="EMBL" id="KRM98518.1"/>
    </source>
</evidence>
<keyword evidence="3 7" id="KW-0694">RNA-binding</keyword>
<dbReference type="OrthoDB" id="9810939at2"/>
<sequence>MNIVISKPDKNKTRQKRHLRVRGKISGTAERPRLNVFRSNKHIYAQLIDDVAGVTLASASTLDKEVKSGTKTEQATAVGKLIAQRASAAGHKVVVFDRGGYLYHGRVQALAEAARENGLEF</sequence>
<dbReference type="GO" id="GO:0006412">
    <property type="term" value="P:translation"/>
    <property type="evidence" value="ECO:0007669"/>
    <property type="project" value="UniProtKB-UniRule"/>
</dbReference>
<dbReference type="PANTHER" id="PTHR12899">
    <property type="entry name" value="39S RIBOSOMAL PROTEIN L18, MITOCHONDRIAL"/>
    <property type="match status" value="1"/>
</dbReference>
<organism evidence="8 9">
    <name type="scientific">Loigolactobacillus rennini DSM 20253</name>
    <dbReference type="NCBI Taxonomy" id="1423796"/>
    <lineage>
        <taxon>Bacteria</taxon>
        <taxon>Bacillati</taxon>
        <taxon>Bacillota</taxon>
        <taxon>Bacilli</taxon>
        <taxon>Lactobacillales</taxon>
        <taxon>Lactobacillaceae</taxon>
        <taxon>Loigolactobacillus</taxon>
    </lineage>
</organism>
<dbReference type="FunFam" id="3.30.420.100:FF:000001">
    <property type="entry name" value="50S ribosomal protein L18"/>
    <property type="match status" value="1"/>
</dbReference>
<dbReference type="STRING" id="1423796.FC24_GL001241"/>
<comment type="function">
    <text evidence="7">This is one of the proteins that bind and probably mediate the attachment of the 5S RNA into the large ribosomal subunit, where it forms part of the central protuberance.</text>
</comment>
<gene>
    <name evidence="7" type="primary">rplR</name>
    <name evidence="8" type="ORF">FC24_GL001241</name>
</gene>
<dbReference type="GO" id="GO:0003735">
    <property type="term" value="F:structural constituent of ribosome"/>
    <property type="evidence" value="ECO:0007669"/>
    <property type="project" value="InterPro"/>
</dbReference>
<dbReference type="SUPFAM" id="SSF53137">
    <property type="entry name" value="Translational machinery components"/>
    <property type="match status" value="1"/>
</dbReference>
<dbReference type="HAMAP" id="MF_01337_B">
    <property type="entry name" value="Ribosomal_uL18_B"/>
    <property type="match status" value="1"/>
</dbReference>
<dbReference type="GO" id="GO:0008097">
    <property type="term" value="F:5S rRNA binding"/>
    <property type="evidence" value="ECO:0007669"/>
    <property type="project" value="TreeGrafter"/>
</dbReference>
<keyword evidence="5 7" id="KW-0687">Ribonucleoprotein</keyword>
<dbReference type="InterPro" id="IPR005484">
    <property type="entry name" value="Ribosomal_uL18_bac/plant/anim"/>
</dbReference>
<evidence type="ECO:0000256" key="4">
    <source>
        <dbReference type="ARBA" id="ARBA00022980"/>
    </source>
</evidence>
<comment type="similarity">
    <text evidence="1 7">Belongs to the universal ribosomal protein uL18 family.</text>
</comment>
<dbReference type="NCBIfam" id="TIGR00060">
    <property type="entry name" value="L18_bact"/>
    <property type="match status" value="1"/>
</dbReference>
<dbReference type="RefSeq" id="WP_057873810.1">
    <property type="nucleotide sequence ID" value="NZ_AYYI01000032.1"/>
</dbReference>
<dbReference type="Proteomes" id="UP000051638">
    <property type="component" value="Unassembled WGS sequence"/>
</dbReference>
<evidence type="ECO:0000313" key="9">
    <source>
        <dbReference type="Proteomes" id="UP000051638"/>
    </source>
</evidence>
<accession>A0A0R2DCG6</accession>
<reference evidence="8 9" key="1">
    <citation type="journal article" date="2015" name="Genome Announc.">
        <title>Expanding the biotechnology potential of lactobacilli through comparative genomics of 213 strains and associated genera.</title>
        <authorList>
            <person name="Sun Z."/>
            <person name="Harris H.M."/>
            <person name="McCann A."/>
            <person name="Guo C."/>
            <person name="Argimon S."/>
            <person name="Zhang W."/>
            <person name="Yang X."/>
            <person name="Jeffery I.B."/>
            <person name="Cooney J.C."/>
            <person name="Kagawa T.F."/>
            <person name="Liu W."/>
            <person name="Song Y."/>
            <person name="Salvetti E."/>
            <person name="Wrobel A."/>
            <person name="Rasinkangas P."/>
            <person name="Parkhill J."/>
            <person name="Rea M.C."/>
            <person name="O'Sullivan O."/>
            <person name="Ritari J."/>
            <person name="Douillard F.P."/>
            <person name="Paul Ross R."/>
            <person name="Yang R."/>
            <person name="Briner A.E."/>
            <person name="Felis G.E."/>
            <person name="de Vos W.M."/>
            <person name="Barrangou R."/>
            <person name="Klaenhammer T.R."/>
            <person name="Caufield P.W."/>
            <person name="Cui Y."/>
            <person name="Zhang H."/>
            <person name="O'Toole P.W."/>
        </authorList>
    </citation>
    <scope>NUCLEOTIDE SEQUENCE [LARGE SCALE GENOMIC DNA]</scope>
    <source>
        <strain evidence="8 9">DSM 20253</strain>
    </source>
</reference>
<protein>
    <recommendedName>
        <fullName evidence="6 7">Large ribosomal subunit protein uL18</fullName>
    </recommendedName>
</protein>
<dbReference type="GO" id="GO:0022625">
    <property type="term" value="C:cytosolic large ribosomal subunit"/>
    <property type="evidence" value="ECO:0007669"/>
    <property type="project" value="TreeGrafter"/>
</dbReference>
<dbReference type="InterPro" id="IPR004389">
    <property type="entry name" value="Ribosomal_uL18_bac-type"/>
</dbReference>
<keyword evidence="2 7" id="KW-0699">rRNA-binding</keyword>
<dbReference type="InterPro" id="IPR057268">
    <property type="entry name" value="Ribosomal_L18"/>
</dbReference>
<evidence type="ECO:0000256" key="7">
    <source>
        <dbReference type="HAMAP-Rule" id="MF_01337"/>
    </source>
</evidence>
<evidence type="ECO:0000256" key="1">
    <source>
        <dbReference type="ARBA" id="ARBA00007116"/>
    </source>
</evidence>
<dbReference type="Pfam" id="PF00861">
    <property type="entry name" value="Ribosomal_L18p"/>
    <property type="match status" value="1"/>
</dbReference>
<name>A0A0R2DCG6_9LACO</name>